<feature type="compositionally biased region" description="Polar residues" evidence="1">
    <location>
        <begin position="1"/>
        <end position="13"/>
    </location>
</feature>
<dbReference type="Proteomes" id="UP001595557">
    <property type="component" value="Unassembled WGS sequence"/>
</dbReference>
<organism evidence="2 3">
    <name type="scientific">Paracoccus fontiphilus</name>
    <dbReference type="NCBI Taxonomy" id="1815556"/>
    <lineage>
        <taxon>Bacteria</taxon>
        <taxon>Pseudomonadati</taxon>
        <taxon>Pseudomonadota</taxon>
        <taxon>Alphaproteobacteria</taxon>
        <taxon>Rhodobacterales</taxon>
        <taxon>Paracoccaceae</taxon>
        <taxon>Paracoccus</taxon>
    </lineage>
</organism>
<proteinExistence type="predicted"/>
<accession>A0ABV7IAT6</accession>
<sequence length="251" mass="27146">MGTSASSRGSGPDQSLVPPWADDSPGEPLPDLEPKRFQAFRRSFGTYLKSGKQADLDKALGHYARSATGGRDVGPRRFGAVYTAGSDLYSVLSSLGGDGEFAEALGIAKDQLAGQPIDVVCQRLADALVPPNGDADKIREAMNEAMIEVLGTSDFDPDRLDEEAVQMILGEYLSQAVFQEIVEEVGGTWSQAAANATPEAERRLLETIRAVIEVMLGPQLDGRAIVSRAEIHRFMRKTLDDVWAIWEAHGE</sequence>
<evidence type="ECO:0000313" key="3">
    <source>
        <dbReference type="Proteomes" id="UP001595557"/>
    </source>
</evidence>
<comment type="caution">
    <text evidence="2">The sequence shown here is derived from an EMBL/GenBank/DDBJ whole genome shotgun (WGS) entry which is preliminary data.</text>
</comment>
<reference evidence="3" key="1">
    <citation type="journal article" date="2019" name="Int. J. Syst. Evol. Microbiol.">
        <title>The Global Catalogue of Microorganisms (GCM) 10K type strain sequencing project: providing services to taxonomists for standard genome sequencing and annotation.</title>
        <authorList>
            <consortium name="The Broad Institute Genomics Platform"/>
            <consortium name="The Broad Institute Genome Sequencing Center for Infectious Disease"/>
            <person name="Wu L."/>
            <person name="Ma J."/>
        </authorList>
    </citation>
    <scope>NUCLEOTIDE SEQUENCE [LARGE SCALE GENOMIC DNA]</scope>
    <source>
        <strain evidence="3">KCTC 52239</strain>
    </source>
</reference>
<feature type="region of interest" description="Disordered" evidence="1">
    <location>
        <begin position="1"/>
        <end position="33"/>
    </location>
</feature>
<gene>
    <name evidence="2" type="ORF">ACFOD7_02860</name>
</gene>
<evidence type="ECO:0000256" key="1">
    <source>
        <dbReference type="SAM" id="MobiDB-lite"/>
    </source>
</evidence>
<evidence type="ECO:0000313" key="2">
    <source>
        <dbReference type="EMBL" id="MFC3166983.1"/>
    </source>
</evidence>
<name>A0ABV7IAT6_9RHOB</name>
<keyword evidence="3" id="KW-1185">Reference proteome</keyword>
<dbReference type="RefSeq" id="WP_207465311.1">
    <property type="nucleotide sequence ID" value="NZ_JAFNAW010000003.1"/>
</dbReference>
<protein>
    <submittedName>
        <fullName evidence="2">Uncharacterized protein</fullName>
    </submittedName>
</protein>
<dbReference type="EMBL" id="JBHRTE010000010">
    <property type="protein sequence ID" value="MFC3166983.1"/>
    <property type="molecule type" value="Genomic_DNA"/>
</dbReference>